<sequence length="134" mass="14806">MAVEGRWSPAVPPTSRSPLEVKFDHGFDDSMRPKSGSLPGADGNKKRLSSGIVIKDFVENVPKVSFQVEDKGKGIACDFDCKTPCFDKAYGISPSKPSDNQASFSGLKIFVNRLWEFKCNPRQQCDKCEFPELG</sequence>
<dbReference type="AlphaFoldDB" id="A0A2I0VSD1"/>
<dbReference type="Proteomes" id="UP000233837">
    <property type="component" value="Unassembled WGS sequence"/>
</dbReference>
<name>A0A2I0VSD1_9ASPA</name>
<dbReference type="EMBL" id="KZ503277">
    <property type="protein sequence ID" value="PKU66319.1"/>
    <property type="molecule type" value="Genomic_DNA"/>
</dbReference>
<reference evidence="2 3" key="2">
    <citation type="journal article" date="2017" name="Nature">
        <title>The Apostasia genome and the evolution of orchids.</title>
        <authorList>
            <person name="Zhang G.Q."/>
            <person name="Liu K.W."/>
            <person name="Li Z."/>
            <person name="Lohaus R."/>
            <person name="Hsiao Y.Y."/>
            <person name="Niu S.C."/>
            <person name="Wang J.Y."/>
            <person name="Lin Y.C."/>
            <person name="Xu Q."/>
            <person name="Chen L.J."/>
            <person name="Yoshida K."/>
            <person name="Fujiwara S."/>
            <person name="Wang Z.W."/>
            <person name="Zhang Y.Q."/>
            <person name="Mitsuda N."/>
            <person name="Wang M."/>
            <person name="Liu G.H."/>
            <person name="Pecoraro L."/>
            <person name="Huang H.X."/>
            <person name="Xiao X.J."/>
            <person name="Lin M."/>
            <person name="Wu X.Y."/>
            <person name="Wu W.L."/>
            <person name="Chen Y.Y."/>
            <person name="Chang S.B."/>
            <person name="Sakamoto S."/>
            <person name="Ohme-Takagi M."/>
            <person name="Yagi M."/>
            <person name="Zeng S.J."/>
            <person name="Shen C.Y."/>
            <person name="Yeh C.M."/>
            <person name="Luo Y.B."/>
            <person name="Tsai W.C."/>
            <person name="Van de Peer Y."/>
            <person name="Liu Z.J."/>
        </authorList>
    </citation>
    <scope>NUCLEOTIDE SEQUENCE [LARGE SCALE GENOMIC DNA]</scope>
    <source>
        <tissue evidence="2">The whole plant</tissue>
    </source>
</reference>
<accession>A0A2I0VSD1</accession>
<protein>
    <submittedName>
        <fullName evidence="2">Uncharacterized protein</fullName>
    </submittedName>
</protein>
<proteinExistence type="predicted"/>
<evidence type="ECO:0000256" key="1">
    <source>
        <dbReference type="SAM" id="MobiDB-lite"/>
    </source>
</evidence>
<reference evidence="2 3" key="1">
    <citation type="journal article" date="2016" name="Sci. Rep.">
        <title>The Dendrobium catenatum Lindl. genome sequence provides insights into polysaccharide synthase, floral development and adaptive evolution.</title>
        <authorList>
            <person name="Zhang G.Q."/>
            <person name="Xu Q."/>
            <person name="Bian C."/>
            <person name="Tsai W.C."/>
            <person name="Yeh C.M."/>
            <person name="Liu K.W."/>
            <person name="Yoshida K."/>
            <person name="Zhang L.S."/>
            <person name="Chang S.B."/>
            <person name="Chen F."/>
            <person name="Shi Y."/>
            <person name="Su Y.Y."/>
            <person name="Zhang Y.Q."/>
            <person name="Chen L.J."/>
            <person name="Yin Y."/>
            <person name="Lin M."/>
            <person name="Huang H."/>
            <person name="Deng H."/>
            <person name="Wang Z.W."/>
            <person name="Zhu S.L."/>
            <person name="Zhao X."/>
            <person name="Deng C."/>
            <person name="Niu S.C."/>
            <person name="Huang J."/>
            <person name="Wang M."/>
            <person name="Liu G.H."/>
            <person name="Yang H.J."/>
            <person name="Xiao X.J."/>
            <person name="Hsiao Y.Y."/>
            <person name="Wu W.L."/>
            <person name="Chen Y.Y."/>
            <person name="Mitsuda N."/>
            <person name="Ohme-Takagi M."/>
            <person name="Luo Y.B."/>
            <person name="Van de Peer Y."/>
            <person name="Liu Z.J."/>
        </authorList>
    </citation>
    <scope>NUCLEOTIDE SEQUENCE [LARGE SCALE GENOMIC DNA]</scope>
    <source>
        <tissue evidence="2">The whole plant</tissue>
    </source>
</reference>
<organism evidence="2 3">
    <name type="scientific">Dendrobium catenatum</name>
    <dbReference type="NCBI Taxonomy" id="906689"/>
    <lineage>
        <taxon>Eukaryota</taxon>
        <taxon>Viridiplantae</taxon>
        <taxon>Streptophyta</taxon>
        <taxon>Embryophyta</taxon>
        <taxon>Tracheophyta</taxon>
        <taxon>Spermatophyta</taxon>
        <taxon>Magnoliopsida</taxon>
        <taxon>Liliopsida</taxon>
        <taxon>Asparagales</taxon>
        <taxon>Orchidaceae</taxon>
        <taxon>Epidendroideae</taxon>
        <taxon>Malaxideae</taxon>
        <taxon>Dendrobiinae</taxon>
        <taxon>Dendrobium</taxon>
    </lineage>
</organism>
<gene>
    <name evidence="2" type="ORF">MA16_Dca015224</name>
</gene>
<feature type="compositionally biased region" description="Basic and acidic residues" evidence="1">
    <location>
        <begin position="19"/>
        <end position="32"/>
    </location>
</feature>
<evidence type="ECO:0000313" key="2">
    <source>
        <dbReference type="EMBL" id="PKU66319.1"/>
    </source>
</evidence>
<feature type="region of interest" description="Disordered" evidence="1">
    <location>
        <begin position="1"/>
        <end position="45"/>
    </location>
</feature>
<evidence type="ECO:0000313" key="3">
    <source>
        <dbReference type="Proteomes" id="UP000233837"/>
    </source>
</evidence>
<keyword evidence="3" id="KW-1185">Reference proteome</keyword>